<sequence length="193" mass="22738">MKLLNERKEYLRIFDKRIYEILLNYSFSYFFNNIWNFLSNSYHNLEDIIQNRIIKLRMELNLNLSLLIFNNRRDMNDINIIPIVEKLHQMEKSNEIEKKMRNLSEAVEMNKSESNEETVSYIILAIVVGGLKHTITHSALLYIYINTILGNNHFTNNITNNITNNCIGNNCDGLENIKENLNIFNSAISFLLE</sequence>
<dbReference type="EMBL" id="UIVT01000004">
    <property type="protein sequence ID" value="SVP94064.1"/>
    <property type="molecule type" value="Genomic_DNA"/>
</dbReference>
<protein>
    <submittedName>
        <fullName evidence="1">Uncharacterized protein</fullName>
    </submittedName>
</protein>
<evidence type="ECO:0000313" key="1">
    <source>
        <dbReference type="EMBL" id="SVP94064.1"/>
    </source>
</evidence>
<dbReference type="AlphaFoldDB" id="A0A3B0MWJ4"/>
<accession>A0A3B0MWJ4</accession>
<gene>
    <name evidence="1" type="ORF">TAT_000306500</name>
</gene>
<reference evidence="1" key="1">
    <citation type="submission" date="2018-07" db="EMBL/GenBank/DDBJ databases">
        <authorList>
            <person name="Quirk P.G."/>
            <person name="Krulwich T.A."/>
        </authorList>
    </citation>
    <scope>NUCLEOTIDE SEQUENCE</scope>
    <source>
        <strain evidence="1">Anand</strain>
    </source>
</reference>
<proteinExistence type="predicted"/>
<name>A0A3B0MWJ4_THEAN</name>
<organism evidence="1">
    <name type="scientific">Theileria annulata</name>
    <dbReference type="NCBI Taxonomy" id="5874"/>
    <lineage>
        <taxon>Eukaryota</taxon>
        <taxon>Sar</taxon>
        <taxon>Alveolata</taxon>
        <taxon>Apicomplexa</taxon>
        <taxon>Aconoidasida</taxon>
        <taxon>Piroplasmida</taxon>
        <taxon>Theileriidae</taxon>
        <taxon>Theileria</taxon>
    </lineage>
</organism>